<protein>
    <submittedName>
        <fullName evidence="1">Uncharacterized protein</fullName>
    </submittedName>
</protein>
<gene>
    <name evidence="1" type="ORF">DPEC_G00199130</name>
</gene>
<proteinExistence type="predicted"/>
<keyword evidence="2" id="KW-1185">Reference proteome</keyword>
<evidence type="ECO:0000313" key="2">
    <source>
        <dbReference type="Proteomes" id="UP001157502"/>
    </source>
</evidence>
<dbReference type="Proteomes" id="UP001157502">
    <property type="component" value="Chromosome 16"/>
</dbReference>
<comment type="caution">
    <text evidence="1">The sequence shown here is derived from an EMBL/GenBank/DDBJ whole genome shotgun (WGS) entry which is preliminary data.</text>
</comment>
<evidence type="ECO:0000313" key="1">
    <source>
        <dbReference type="EMBL" id="KAJ7999893.1"/>
    </source>
</evidence>
<accession>A0ACC2G815</accession>
<dbReference type="EMBL" id="CM055743">
    <property type="protein sequence ID" value="KAJ7999893.1"/>
    <property type="molecule type" value="Genomic_DNA"/>
</dbReference>
<sequence>MAPKRAATPTHLDANSGCSGKMMKMGMDNKMGMDHCLEDFGDVGEEEKYRIPDDGYSPIEGEPITFEVEDDRSPGMRTDTISLLMKIDQLQAELKYERRCRQLAERELKQLKEMNDLMTQMRHTAHDLRTVLDHARGQEGNDTNDMVNDIISPQSYEESIPFNNLSVQMSQEVEDANYINLPGGLRVPRKLYKGVSEIKDFKKYISAMLLVLFDRETLGTHSLQGRRCNIAREETQKPQLPPEIMKSLLDHVRIQFGVDYSAIRAAIRIKLNNEDKMLKKRLVKSPDKLKNNQIPG</sequence>
<organism evidence="1 2">
    <name type="scientific">Dallia pectoralis</name>
    <name type="common">Alaska blackfish</name>
    <dbReference type="NCBI Taxonomy" id="75939"/>
    <lineage>
        <taxon>Eukaryota</taxon>
        <taxon>Metazoa</taxon>
        <taxon>Chordata</taxon>
        <taxon>Craniata</taxon>
        <taxon>Vertebrata</taxon>
        <taxon>Euteleostomi</taxon>
        <taxon>Actinopterygii</taxon>
        <taxon>Neopterygii</taxon>
        <taxon>Teleostei</taxon>
        <taxon>Protacanthopterygii</taxon>
        <taxon>Esociformes</taxon>
        <taxon>Umbridae</taxon>
        <taxon>Dallia</taxon>
    </lineage>
</organism>
<name>A0ACC2G815_DALPE</name>
<reference evidence="1" key="1">
    <citation type="submission" date="2021-05" db="EMBL/GenBank/DDBJ databases">
        <authorList>
            <person name="Pan Q."/>
            <person name="Jouanno E."/>
            <person name="Zahm M."/>
            <person name="Klopp C."/>
            <person name="Cabau C."/>
            <person name="Louis A."/>
            <person name="Berthelot C."/>
            <person name="Parey E."/>
            <person name="Roest Crollius H."/>
            <person name="Montfort J."/>
            <person name="Robinson-Rechavi M."/>
            <person name="Bouchez O."/>
            <person name="Lampietro C."/>
            <person name="Lopez Roques C."/>
            <person name="Donnadieu C."/>
            <person name="Postlethwait J."/>
            <person name="Bobe J."/>
            <person name="Dillon D."/>
            <person name="Chandos A."/>
            <person name="von Hippel F."/>
            <person name="Guiguen Y."/>
        </authorList>
    </citation>
    <scope>NUCLEOTIDE SEQUENCE</scope>
    <source>
        <strain evidence="1">YG-Jan2019</strain>
    </source>
</reference>